<dbReference type="Proteomes" id="UP000005868">
    <property type="component" value="Chromosome"/>
</dbReference>
<proteinExistence type="inferred from homology"/>
<name>G7V6Y3_THELD</name>
<sequence>MYGYNGKVALVDLANRATRTIDYDEEFARKFIGGSGMGSYFLLKYCTPNTEPLSQDNPLIYMVGPYQGTGIPTSGRHQVVTRSPLTGAFLESDAGGTFGFFLKRSGFDGLIIVGKSEKPVYLSIFNGSVAFNDAQQLWGLDTVETEGVLKKLYGRAVGVSCIGPAGENMVPLAGIFHDGPDARAAGRGGAGAVMGSKNLKAIVVGGDRTVESFHKERLAASVKEKVKLLKDRGYGLSLYGTSGGTALAEELGDLPIKNWSLGSFKDKVTLITGQRMAETILAGNYGCMACPIRCGRVVDLDGTICGGPEYETVAMLGSNCMVDDLNVIAEANALCNRWGLDTISTGAVIAFAMELYERGILVDSDVQGALRWGDGRGVLRLISMITFKEGIGAILGQGTKKASEHIGKGSAQFAIHVKGLELPAHDPRCFKSLASGYATSVRGACHLNSYSYPWERSMTFPELGYPDTVDRKEDKGKGIMTAKFQNLCSMVDSLKICKFAVLLGIDIATMCDWLLCVTGFNLSLEDFLQTGERIYTMKKAFNVGVGLAREHDTLPERILKEPRDSGGSQGLLPDLERQLEEYYNFRGWKANGVPGKENLDKLGIGEFAHWLQA</sequence>
<reference evidence="10 11" key="2">
    <citation type="journal article" date="2012" name="Stand. Genomic Sci.">
        <title>Genome sequence of the moderately thermophilic, amino-acid-degrading and sulfur-reducing bacterium Thermovirga lienii type strain (Cas60314(T)).</title>
        <authorList>
            <person name="Goker M."/>
            <person name="Saunders E."/>
            <person name="Lapidus A."/>
            <person name="Nolan M."/>
            <person name="Lucas S."/>
            <person name="Hammon N."/>
            <person name="Deshpande S."/>
            <person name="Cheng J.F."/>
            <person name="Han C."/>
            <person name="Tapia R."/>
            <person name="Goodwin L.A."/>
            <person name="Pitluck S."/>
            <person name="Liolios K."/>
            <person name="Mavromatis K."/>
            <person name="Pagani I."/>
            <person name="Ivanova N."/>
            <person name="Mikhailova N."/>
            <person name="Pati A."/>
            <person name="Chen A."/>
            <person name="Palaniappan K."/>
            <person name="Land M."/>
            <person name="Chang Y.J."/>
            <person name="Jeffries C.D."/>
            <person name="Brambilla E.M."/>
            <person name="Rohde M."/>
            <person name="Spring S."/>
            <person name="Detter J.C."/>
            <person name="Woyke T."/>
            <person name="Bristow J."/>
            <person name="Eisen J.A."/>
            <person name="Markowitz V."/>
            <person name="Hugenholtz P."/>
            <person name="Kyrpides N.C."/>
            <person name="Klenk H.P."/>
        </authorList>
    </citation>
    <scope>NUCLEOTIDE SEQUENCE [LARGE SCALE GENOMIC DNA]</scope>
    <source>
        <strain evidence="11">ATCC BAA-1197 / DSM 17291 / Cas60314</strain>
    </source>
</reference>
<dbReference type="InterPro" id="IPR036021">
    <property type="entry name" value="Tungsten_al_ferr_oxy-like_C"/>
</dbReference>
<dbReference type="EC" id="1.2.7.5" evidence="10"/>
<dbReference type="GO" id="GO:0033726">
    <property type="term" value="F:aldehyde ferredoxin oxidoreductase activity"/>
    <property type="evidence" value="ECO:0007669"/>
    <property type="project" value="UniProtKB-EC"/>
</dbReference>
<evidence type="ECO:0000256" key="5">
    <source>
        <dbReference type="ARBA" id="ARBA00023002"/>
    </source>
</evidence>
<comment type="cofactor">
    <cofactor evidence="1">
        <name>[4Fe-4S] cluster</name>
        <dbReference type="ChEBI" id="CHEBI:49883"/>
    </cofactor>
</comment>
<dbReference type="eggNOG" id="COG2414">
    <property type="taxonomic scope" value="Bacteria"/>
</dbReference>
<dbReference type="AlphaFoldDB" id="G7V6Y3"/>
<dbReference type="SMART" id="SM00790">
    <property type="entry name" value="AFOR_N"/>
    <property type="match status" value="1"/>
</dbReference>
<keyword evidence="6" id="KW-0408">Iron</keyword>
<dbReference type="HOGENOM" id="CLU_020364_1_0_0"/>
<evidence type="ECO:0000256" key="6">
    <source>
        <dbReference type="ARBA" id="ARBA00023004"/>
    </source>
</evidence>
<keyword evidence="11" id="KW-1185">Reference proteome</keyword>
<dbReference type="InterPro" id="IPR013983">
    <property type="entry name" value="Ald_Fedxn_OxRdtase_N"/>
</dbReference>
<dbReference type="InterPro" id="IPR013984">
    <property type="entry name" value="Ald_Fedxn_OxRdtase_dom2"/>
</dbReference>
<keyword evidence="7" id="KW-0411">Iron-sulfur</keyword>
<dbReference type="GO" id="GO:0009055">
    <property type="term" value="F:electron transfer activity"/>
    <property type="evidence" value="ECO:0007669"/>
    <property type="project" value="InterPro"/>
</dbReference>
<protein>
    <submittedName>
        <fullName evidence="10">Aldehyde ferredoxin oxidoreductase</fullName>
        <ecNumber evidence="10">1.2.7.5</ecNumber>
    </submittedName>
</protein>
<dbReference type="STRING" id="580340.Tlie_1446"/>
<keyword evidence="3" id="KW-0004">4Fe-4S</keyword>
<dbReference type="InterPro" id="IPR036503">
    <property type="entry name" value="Ald_Fedxn_OxRdtase_N_sf"/>
</dbReference>
<dbReference type="SUPFAM" id="SSF48310">
    <property type="entry name" value="Aldehyde ferredoxin oxidoreductase, C-terminal domains"/>
    <property type="match status" value="1"/>
</dbReference>
<dbReference type="OrthoDB" id="9763894at2"/>
<evidence type="ECO:0000313" key="11">
    <source>
        <dbReference type="Proteomes" id="UP000005868"/>
    </source>
</evidence>
<dbReference type="Gene3D" id="3.60.9.10">
    <property type="entry name" value="Aldehyde ferredoxin oxidoreductase, N-terminal domain"/>
    <property type="match status" value="1"/>
</dbReference>
<dbReference type="EMBL" id="CP003096">
    <property type="protein sequence ID" value="AER67172.1"/>
    <property type="molecule type" value="Genomic_DNA"/>
</dbReference>
<evidence type="ECO:0000256" key="2">
    <source>
        <dbReference type="ARBA" id="ARBA00011032"/>
    </source>
</evidence>
<evidence type="ECO:0000256" key="7">
    <source>
        <dbReference type="ARBA" id="ARBA00023014"/>
    </source>
</evidence>
<evidence type="ECO:0000313" key="10">
    <source>
        <dbReference type="EMBL" id="AER67172.1"/>
    </source>
</evidence>
<dbReference type="SUPFAM" id="SSF56228">
    <property type="entry name" value="Aldehyde ferredoxin oxidoreductase, N-terminal domain"/>
    <property type="match status" value="1"/>
</dbReference>
<dbReference type="Pfam" id="PF02730">
    <property type="entry name" value="AFOR_N"/>
    <property type="match status" value="1"/>
</dbReference>
<keyword evidence="5 10" id="KW-0560">Oxidoreductase</keyword>
<evidence type="ECO:0000256" key="1">
    <source>
        <dbReference type="ARBA" id="ARBA00001966"/>
    </source>
</evidence>
<dbReference type="InterPro" id="IPR001203">
    <property type="entry name" value="OxRdtase_Ald_Fedxn_C"/>
</dbReference>
<comment type="similarity">
    <text evidence="2">Belongs to the AOR/FOR family.</text>
</comment>
<gene>
    <name evidence="10" type="ordered locus">Tlie_1446</name>
</gene>
<dbReference type="KEGG" id="tli:Tlie_1446"/>
<feature type="domain" description="Aldehyde ferredoxin oxidoreductase N-terminal" evidence="9">
    <location>
        <begin position="4"/>
        <end position="208"/>
    </location>
</feature>
<accession>G7V6Y3</accession>
<evidence type="ECO:0000259" key="9">
    <source>
        <dbReference type="SMART" id="SM00790"/>
    </source>
</evidence>
<organism evidence="10 11">
    <name type="scientific">Thermovirga lienii (strain ATCC BAA-1197 / DSM 17291 / Cas60314)</name>
    <dbReference type="NCBI Taxonomy" id="580340"/>
    <lineage>
        <taxon>Bacteria</taxon>
        <taxon>Thermotogati</taxon>
        <taxon>Synergistota</taxon>
        <taxon>Synergistia</taxon>
        <taxon>Synergistales</taxon>
        <taxon>Thermovirgaceae</taxon>
        <taxon>Thermovirga</taxon>
    </lineage>
</organism>
<dbReference type="InterPro" id="IPR051919">
    <property type="entry name" value="W-dependent_AOR"/>
</dbReference>
<dbReference type="Gene3D" id="1.10.599.10">
    <property type="entry name" value="Aldehyde Ferredoxin Oxidoreductase Protein, subunit A, domain 3"/>
    <property type="match status" value="1"/>
</dbReference>
<comment type="cofactor">
    <cofactor evidence="8">
        <name>tungstopterin</name>
        <dbReference type="ChEBI" id="CHEBI:30402"/>
    </cofactor>
</comment>
<dbReference type="Gene3D" id="1.10.569.10">
    <property type="entry name" value="Aldehyde Ferredoxin Oxidoreductase Protein, subunit A, domain 2"/>
    <property type="match status" value="1"/>
</dbReference>
<dbReference type="GO" id="GO:0051539">
    <property type="term" value="F:4 iron, 4 sulfur cluster binding"/>
    <property type="evidence" value="ECO:0007669"/>
    <property type="project" value="UniProtKB-KW"/>
</dbReference>
<dbReference type="PANTHER" id="PTHR30038:SF0">
    <property type="entry name" value="TUNGSTEN-CONTAINING ALDEHYDE FERREDOXIN OXIDOREDUCTASE"/>
    <property type="match status" value="1"/>
</dbReference>
<dbReference type="InterPro" id="IPR013985">
    <property type="entry name" value="Ald_Fedxn_OxRdtase_dom3"/>
</dbReference>
<dbReference type="GO" id="GO:0046872">
    <property type="term" value="F:metal ion binding"/>
    <property type="evidence" value="ECO:0007669"/>
    <property type="project" value="UniProtKB-KW"/>
</dbReference>
<evidence type="ECO:0000256" key="4">
    <source>
        <dbReference type="ARBA" id="ARBA00022723"/>
    </source>
</evidence>
<dbReference type="PANTHER" id="PTHR30038">
    <property type="entry name" value="ALDEHYDE FERREDOXIN OXIDOREDUCTASE"/>
    <property type="match status" value="1"/>
</dbReference>
<evidence type="ECO:0000256" key="8">
    <source>
        <dbReference type="ARBA" id="ARBA00049934"/>
    </source>
</evidence>
<dbReference type="Pfam" id="PF01314">
    <property type="entry name" value="AFOR_C"/>
    <property type="match status" value="1"/>
</dbReference>
<evidence type="ECO:0000256" key="3">
    <source>
        <dbReference type="ARBA" id="ARBA00022485"/>
    </source>
</evidence>
<reference evidence="11" key="1">
    <citation type="submission" date="2011-10" db="EMBL/GenBank/DDBJ databases">
        <title>The complete genome of chromosome of Thermovirga lienii DSM 17291.</title>
        <authorList>
            <consortium name="US DOE Joint Genome Institute (JGI-PGF)"/>
            <person name="Lucas S."/>
            <person name="Copeland A."/>
            <person name="Lapidus A."/>
            <person name="Glavina del Rio T."/>
            <person name="Dalin E."/>
            <person name="Tice H."/>
            <person name="Bruce D."/>
            <person name="Goodwin L."/>
            <person name="Pitluck S."/>
            <person name="Peters L."/>
            <person name="Mikhailova N."/>
            <person name="Saunders E."/>
            <person name="Kyrpides N."/>
            <person name="Mavromatis K."/>
            <person name="Ivanova N."/>
            <person name="Last F.I."/>
            <person name="Brettin T."/>
            <person name="Detter J.C."/>
            <person name="Han C."/>
            <person name="Larimer F."/>
            <person name="Land M."/>
            <person name="Hauser L."/>
            <person name="Markowitz V."/>
            <person name="Cheng J.-F."/>
            <person name="Hugenholtz P."/>
            <person name="Woyke T."/>
            <person name="Wu D."/>
            <person name="Spring S."/>
            <person name="Schroeder M."/>
            <person name="Brambilla E.-M."/>
            <person name="Klenk H.-P."/>
            <person name="Eisen J.A."/>
        </authorList>
    </citation>
    <scope>NUCLEOTIDE SEQUENCE [LARGE SCALE GENOMIC DNA]</scope>
    <source>
        <strain evidence="11">ATCC BAA-1197 / DSM 17291 / Cas60314</strain>
    </source>
</reference>
<keyword evidence="4" id="KW-0479">Metal-binding</keyword>